<gene>
    <name evidence="1" type="ORF">L2764_24135</name>
</gene>
<dbReference type="RefSeq" id="WP_248942919.1">
    <property type="nucleotide sequence ID" value="NZ_JAKIKS010000165.1"/>
</dbReference>
<comment type="caution">
    <text evidence="1">The sequence shown here is derived from an EMBL/GenBank/DDBJ whole genome shotgun (WGS) entry which is preliminary data.</text>
</comment>
<keyword evidence="2" id="KW-1185">Reference proteome</keyword>
<dbReference type="EMBL" id="JAKIKS010000165">
    <property type="protein sequence ID" value="MCL1127477.1"/>
    <property type="molecule type" value="Genomic_DNA"/>
</dbReference>
<sequence>MTHRIPLTLKNSLWLVFGLWLIVLQSITLAHGIEHALEHDNTHCLYSNIYHHHHAGPTTVIMPAMCQQQAGSIAPPLYQQPSLLWLRNLNVRAPPF</sequence>
<evidence type="ECO:0008006" key="3">
    <source>
        <dbReference type="Google" id="ProtNLM"/>
    </source>
</evidence>
<accession>A0ABT0LIF4</accession>
<dbReference type="Proteomes" id="UP001203423">
    <property type="component" value="Unassembled WGS sequence"/>
</dbReference>
<proteinExistence type="predicted"/>
<evidence type="ECO:0000313" key="2">
    <source>
        <dbReference type="Proteomes" id="UP001203423"/>
    </source>
</evidence>
<name>A0ABT0LIF4_9GAMM</name>
<evidence type="ECO:0000313" key="1">
    <source>
        <dbReference type="EMBL" id="MCL1127477.1"/>
    </source>
</evidence>
<reference evidence="1 2" key="1">
    <citation type="submission" date="2022-01" db="EMBL/GenBank/DDBJ databases">
        <title>Whole genome-based taxonomy of the Shewanellaceae.</title>
        <authorList>
            <person name="Martin-Rodriguez A.J."/>
        </authorList>
    </citation>
    <scope>NUCLEOTIDE SEQUENCE [LARGE SCALE GENOMIC DNA]</scope>
    <source>
        <strain evidence="1 2">DSM 17177</strain>
    </source>
</reference>
<protein>
    <recommendedName>
        <fullName evidence="3">DUF2607 family protein</fullName>
    </recommendedName>
</protein>
<organism evidence="1 2">
    <name type="scientific">Shewanella surugensis</name>
    <dbReference type="NCBI Taxonomy" id="212020"/>
    <lineage>
        <taxon>Bacteria</taxon>
        <taxon>Pseudomonadati</taxon>
        <taxon>Pseudomonadota</taxon>
        <taxon>Gammaproteobacteria</taxon>
        <taxon>Alteromonadales</taxon>
        <taxon>Shewanellaceae</taxon>
        <taxon>Shewanella</taxon>
    </lineage>
</organism>